<dbReference type="Pfam" id="PF18565">
    <property type="entry name" value="Glyco_hydro2_C5"/>
    <property type="match status" value="1"/>
</dbReference>
<dbReference type="PANTHER" id="PTHR42732">
    <property type="entry name" value="BETA-GALACTOSIDASE"/>
    <property type="match status" value="1"/>
</dbReference>
<evidence type="ECO:0000259" key="6">
    <source>
        <dbReference type="Pfam" id="PF02837"/>
    </source>
</evidence>
<comment type="similarity">
    <text evidence="1">Belongs to the glycosyl hydrolase 2 family.</text>
</comment>
<dbReference type="InterPro" id="IPR023232">
    <property type="entry name" value="Glyco_hydro_2_AS"/>
</dbReference>
<keyword evidence="10" id="KW-1185">Reference proteome</keyword>
<dbReference type="Gene3D" id="3.20.20.80">
    <property type="entry name" value="Glycosidases"/>
    <property type="match status" value="1"/>
</dbReference>
<dbReference type="PRINTS" id="PR00132">
    <property type="entry name" value="GLHYDRLASE2"/>
</dbReference>
<feature type="domain" description="Glycoside hydrolase family 2" evidence="8">
    <location>
        <begin position="624"/>
        <end position="687"/>
    </location>
</feature>
<evidence type="ECO:0000259" key="4">
    <source>
        <dbReference type="Pfam" id="PF00703"/>
    </source>
</evidence>
<evidence type="ECO:0000259" key="8">
    <source>
        <dbReference type="Pfam" id="PF18565"/>
    </source>
</evidence>
<dbReference type="Proteomes" id="UP000838821">
    <property type="component" value="Unassembled WGS sequence"/>
</dbReference>
<protein>
    <submittedName>
        <fullName evidence="9">Beta-galactosidase</fullName>
        <ecNumber evidence="9">3.2.1.23</ecNumber>
    </submittedName>
</protein>
<evidence type="ECO:0000256" key="3">
    <source>
        <dbReference type="ARBA" id="ARBA00023295"/>
    </source>
</evidence>
<dbReference type="SUPFAM" id="SSF51445">
    <property type="entry name" value="(Trans)glycosidases"/>
    <property type="match status" value="1"/>
</dbReference>
<dbReference type="EMBL" id="CAKMMW010000001">
    <property type="protein sequence ID" value="CAH1192614.1"/>
    <property type="molecule type" value="Genomic_DNA"/>
</dbReference>
<dbReference type="PANTHER" id="PTHR42732:SF1">
    <property type="entry name" value="BETA-MANNOSIDASE"/>
    <property type="match status" value="1"/>
</dbReference>
<proteinExistence type="inferred from homology"/>
<dbReference type="GO" id="GO:0004565">
    <property type="term" value="F:beta-galactosidase activity"/>
    <property type="evidence" value="ECO:0007669"/>
    <property type="project" value="UniProtKB-EC"/>
</dbReference>
<sequence>MQMLNDGWQFAKGEPNEFVPVSVPHDWLIADTKNLYKDDIGWYKRDLDASIVKDGQRLLIRFDGVYMDSTLFVNDKEVGQWKYGYTAFEFDITGFISKDSINTILLKVVHQAPNSRWYTGAGIYRDVFLIIKNACHFVSDGIYITTRKVGGQWSYEVDVEVETEGMPYQVHHTLLEKNDEIVEWDVENPQLYTLLSELFVNGEMTDTVDTRFGFRTIEFTTDRGFFLNGRHVKLNGVCLHHDLGGLGAAVYPDAIRRQLEIFRKMGVNAIRTAHNPPASIFNDIADEMGFLVMSEIFDVWKRPKTKHDYARFFDEWAEKDVASWIRRDRNHPSIIMWSIGNEVHDTHADAESGKATMTYLMDLVKKHDPNVHAPVTLCSNYMPWENTQQCADVIKLIGYNYAEPLYVKHHADHPDWIIYGSETCSTVQSRGIYHFPLSQSILADDDLQCSALGNSATSWGAKSVEWCIKADADTPFSLGQFIWAGQDYLGEPTPYHTKNTYLGHVDTAGFPKDSYYLFKAAWTDARKEPFVHLYPYWDFSEGQVIDVRVCSNAAQVELFVNEESQGIVPLDHDKIVADWQIKYRPGTLRAVAYDDNGKQIAKQSRTSFGDAVKLQIENEIIGELLFSTITALDFQDNPVENANCRVQVSIESGTLLALDNGDATDYDPYQTDSRRLFSGKLLAIVKRVGHSVPVIHAKLDQNDVPIRKIQLTVDGYHVMAKTFPEHATYSDLYWRVTDSAGIDSQLATIVVSEDGQSATIKPRGDGEVYVRCSPKNGGNHFAFISMITLQIQGLGKTFINPYEFVSGGLYNASNVELTNGNERGIATLRDGESHVGFKDLDFGDYGSDEITLPLFPLSKDPFTFEIWEGMPLDGGEHLSTVHYDKGSIWNTYQEVVCKLPRRLIGLTTLCLVFRQKVHIKGFTFAEYQKAFQKLKATEVTRVYGDCFTIREDTIENIGNNVSLVYENMDFGKLGAGQIEICWRSKIAQNSIQLVFTDGQREIRKMIEVASRDEYASSVFSLDESITGKNTVSLIFLPGCNIDMGWLRFIH</sequence>
<feature type="domain" description="Glycoside hydrolase family 2 immunoglobulin-like beta-sandwich" evidence="4">
    <location>
        <begin position="181"/>
        <end position="215"/>
    </location>
</feature>
<dbReference type="Gene3D" id="2.60.120.260">
    <property type="entry name" value="Galactose-binding domain-like"/>
    <property type="match status" value="2"/>
</dbReference>
<comment type="caution">
    <text evidence="9">The sequence shown here is derived from an EMBL/GenBank/DDBJ whole genome shotgun (WGS) entry which is preliminary data.</text>
</comment>
<evidence type="ECO:0000259" key="7">
    <source>
        <dbReference type="Pfam" id="PF16355"/>
    </source>
</evidence>
<dbReference type="Gene3D" id="2.60.40.10">
    <property type="entry name" value="Immunoglobulins"/>
    <property type="match status" value="3"/>
</dbReference>
<name>A0ABM9BS79_9BACL</name>
<evidence type="ECO:0000256" key="1">
    <source>
        <dbReference type="ARBA" id="ARBA00007401"/>
    </source>
</evidence>
<dbReference type="PROSITE" id="PS00608">
    <property type="entry name" value="GLYCOSYL_HYDROL_F2_2"/>
    <property type="match status" value="1"/>
</dbReference>
<evidence type="ECO:0000256" key="2">
    <source>
        <dbReference type="ARBA" id="ARBA00022801"/>
    </source>
</evidence>
<dbReference type="Pfam" id="PF00703">
    <property type="entry name" value="Glyco_hydro_2"/>
    <property type="match status" value="1"/>
</dbReference>
<dbReference type="InterPro" id="IPR006103">
    <property type="entry name" value="Glyco_hydro_2_cat"/>
</dbReference>
<dbReference type="RefSeq" id="WP_236284222.1">
    <property type="nucleotide sequence ID" value="NZ_CAKMMW010000001.1"/>
</dbReference>
<dbReference type="InterPro" id="IPR006101">
    <property type="entry name" value="Glyco_hydro_2"/>
</dbReference>
<dbReference type="SUPFAM" id="SSF49785">
    <property type="entry name" value="Galactose-binding domain-like"/>
    <property type="match status" value="1"/>
</dbReference>
<dbReference type="InterPro" id="IPR036156">
    <property type="entry name" value="Beta-gal/glucu_dom_sf"/>
</dbReference>
<dbReference type="SUPFAM" id="SSF49303">
    <property type="entry name" value="beta-Galactosidase/glucuronidase domain"/>
    <property type="match status" value="1"/>
</dbReference>
<accession>A0ABM9BS79</accession>
<feature type="domain" description="Glycosyl hydrolases family 2 sugar binding" evidence="6">
    <location>
        <begin position="32"/>
        <end position="130"/>
    </location>
</feature>
<dbReference type="InterPro" id="IPR051913">
    <property type="entry name" value="GH2_Domain-Containing"/>
</dbReference>
<reference evidence="9" key="1">
    <citation type="submission" date="2022-01" db="EMBL/GenBank/DDBJ databases">
        <authorList>
            <person name="Criscuolo A."/>
        </authorList>
    </citation>
    <scope>NUCLEOTIDE SEQUENCE</scope>
    <source>
        <strain evidence="9">CIP111891</strain>
    </source>
</reference>
<evidence type="ECO:0000259" key="5">
    <source>
        <dbReference type="Pfam" id="PF02836"/>
    </source>
</evidence>
<evidence type="ECO:0000313" key="10">
    <source>
        <dbReference type="Proteomes" id="UP000838821"/>
    </source>
</evidence>
<evidence type="ECO:0000313" key="9">
    <source>
        <dbReference type="EMBL" id="CAH1192614.1"/>
    </source>
</evidence>
<organism evidence="9 10">
    <name type="scientific">Paenibacillus allorhizoplanae</name>
    <dbReference type="NCBI Taxonomy" id="2905648"/>
    <lineage>
        <taxon>Bacteria</taxon>
        <taxon>Bacillati</taxon>
        <taxon>Bacillota</taxon>
        <taxon>Bacilli</taxon>
        <taxon>Bacillales</taxon>
        <taxon>Paenibacillaceae</taxon>
        <taxon>Paenibacillus</taxon>
    </lineage>
</organism>
<dbReference type="InterPro" id="IPR006102">
    <property type="entry name" value="Ig-like_GH2"/>
</dbReference>
<feature type="domain" description="DUF4982" evidence="7">
    <location>
        <begin position="542"/>
        <end position="601"/>
    </location>
</feature>
<keyword evidence="2 9" id="KW-0378">Hydrolase</keyword>
<dbReference type="InterPro" id="IPR013783">
    <property type="entry name" value="Ig-like_fold"/>
</dbReference>
<dbReference type="Pfam" id="PF02836">
    <property type="entry name" value="Glyco_hydro_2_C"/>
    <property type="match status" value="1"/>
</dbReference>
<dbReference type="InterPro" id="IPR040605">
    <property type="entry name" value="Glyco_hydro2_dom5"/>
</dbReference>
<dbReference type="Pfam" id="PF16355">
    <property type="entry name" value="DUF4982"/>
    <property type="match status" value="1"/>
</dbReference>
<dbReference type="Pfam" id="PF02837">
    <property type="entry name" value="Glyco_hydro_2_N"/>
    <property type="match status" value="1"/>
</dbReference>
<keyword evidence="3 9" id="KW-0326">Glycosidase</keyword>
<dbReference type="InterPro" id="IPR017853">
    <property type="entry name" value="GH"/>
</dbReference>
<feature type="domain" description="Glycoside hydrolase family 2 catalytic" evidence="5">
    <location>
        <begin position="221"/>
        <end position="391"/>
    </location>
</feature>
<dbReference type="InterPro" id="IPR008979">
    <property type="entry name" value="Galactose-bd-like_sf"/>
</dbReference>
<dbReference type="InterPro" id="IPR032311">
    <property type="entry name" value="DUF4982"/>
</dbReference>
<dbReference type="EC" id="3.2.1.23" evidence="9"/>
<dbReference type="InterPro" id="IPR006104">
    <property type="entry name" value="Glyco_hydro_2_N"/>
</dbReference>
<gene>
    <name evidence="9" type="primary">lacZ_3</name>
    <name evidence="9" type="ORF">PAECIP111891_00387</name>
</gene>